<reference evidence="1" key="2">
    <citation type="submission" date="2021-09" db="EMBL/GenBank/DDBJ databases">
        <authorList>
            <person name="Jia N."/>
            <person name="Wang J."/>
            <person name="Shi W."/>
            <person name="Du L."/>
            <person name="Sun Y."/>
            <person name="Zhan W."/>
            <person name="Jiang J."/>
            <person name="Wang Q."/>
            <person name="Zhang B."/>
            <person name="Ji P."/>
            <person name="Sakyi L.B."/>
            <person name="Cui X."/>
            <person name="Yuan T."/>
            <person name="Jiang B."/>
            <person name="Yang W."/>
            <person name="Lam T.T.-Y."/>
            <person name="Chang Q."/>
            <person name="Ding S."/>
            <person name="Wang X."/>
            <person name="Zhu J."/>
            <person name="Ruan X."/>
            <person name="Zhao L."/>
            <person name="Wei J."/>
            <person name="Que T."/>
            <person name="Du C."/>
            <person name="Cheng J."/>
            <person name="Dai P."/>
            <person name="Han X."/>
            <person name="Huang E."/>
            <person name="Gao Y."/>
            <person name="Liu J."/>
            <person name="Shao H."/>
            <person name="Ye R."/>
            <person name="Li L."/>
            <person name="Wei W."/>
            <person name="Wang X."/>
            <person name="Wang C."/>
            <person name="Huo Q."/>
            <person name="Li W."/>
            <person name="Guo W."/>
            <person name="Chen H."/>
            <person name="Chen S."/>
            <person name="Zhou L."/>
            <person name="Zhou L."/>
            <person name="Ni X."/>
            <person name="Tian J."/>
            <person name="Zhou Y."/>
            <person name="Sheng Y."/>
            <person name="Liu T."/>
            <person name="Pan Y."/>
            <person name="Xia L."/>
            <person name="Li J."/>
            <person name="Zhao F."/>
            <person name="Cao W."/>
        </authorList>
    </citation>
    <scope>NUCLEOTIDE SEQUENCE</scope>
    <source>
        <strain evidence="1">Rmic-2018</strain>
        <tissue evidence="1">Larvae</tissue>
    </source>
</reference>
<sequence length="142" mass="15887">MKSLADKESWWKRPVWLAKDEELFKHLTLNPNGVEDDAKENAGVDTVTEKQKFGLELAVLQVGRDLPKASVIRDLNPFLAEGEGLLRIQTSFRNAVYPEGIKHPIQLRGDHIATELIATGLRLKLLHAGVATTIAELREHFA</sequence>
<comment type="caution">
    <text evidence="1">The sequence shown here is derived from an EMBL/GenBank/DDBJ whole genome shotgun (WGS) entry which is preliminary data.</text>
</comment>
<dbReference type="AlphaFoldDB" id="A0A9J6CYI8"/>
<dbReference type="VEuPathDB" id="VectorBase:LOC119176708"/>
<name>A0A9J6CYI8_RHIMP</name>
<proteinExistence type="predicted"/>
<dbReference type="Proteomes" id="UP000821866">
    <property type="component" value="Unassembled WGS sequence"/>
</dbReference>
<keyword evidence="2" id="KW-1185">Reference proteome</keyword>
<evidence type="ECO:0000313" key="2">
    <source>
        <dbReference type="Proteomes" id="UP000821866"/>
    </source>
</evidence>
<protein>
    <submittedName>
        <fullName evidence="1">Uncharacterized protein</fullName>
    </submittedName>
</protein>
<dbReference type="EMBL" id="JABSTU010004630">
    <property type="protein sequence ID" value="KAH7958009.1"/>
    <property type="molecule type" value="Genomic_DNA"/>
</dbReference>
<reference evidence="1" key="1">
    <citation type="journal article" date="2020" name="Cell">
        <title>Large-Scale Comparative Analyses of Tick Genomes Elucidate Their Genetic Diversity and Vector Capacities.</title>
        <authorList>
            <consortium name="Tick Genome and Microbiome Consortium (TIGMIC)"/>
            <person name="Jia N."/>
            <person name="Wang J."/>
            <person name="Shi W."/>
            <person name="Du L."/>
            <person name="Sun Y."/>
            <person name="Zhan W."/>
            <person name="Jiang J.F."/>
            <person name="Wang Q."/>
            <person name="Zhang B."/>
            <person name="Ji P."/>
            <person name="Bell-Sakyi L."/>
            <person name="Cui X.M."/>
            <person name="Yuan T.T."/>
            <person name="Jiang B.G."/>
            <person name="Yang W.F."/>
            <person name="Lam T.T."/>
            <person name="Chang Q.C."/>
            <person name="Ding S.J."/>
            <person name="Wang X.J."/>
            <person name="Zhu J.G."/>
            <person name="Ruan X.D."/>
            <person name="Zhao L."/>
            <person name="Wei J.T."/>
            <person name="Ye R.Z."/>
            <person name="Que T.C."/>
            <person name="Du C.H."/>
            <person name="Zhou Y.H."/>
            <person name="Cheng J.X."/>
            <person name="Dai P.F."/>
            <person name="Guo W.B."/>
            <person name="Han X.H."/>
            <person name="Huang E.J."/>
            <person name="Li L.F."/>
            <person name="Wei W."/>
            <person name="Gao Y.C."/>
            <person name="Liu J.Z."/>
            <person name="Shao H.Z."/>
            <person name="Wang X."/>
            <person name="Wang C.C."/>
            <person name="Yang T.C."/>
            <person name="Huo Q.B."/>
            <person name="Li W."/>
            <person name="Chen H.Y."/>
            <person name="Chen S.E."/>
            <person name="Zhou L.G."/>
            <person name="Ni X.B."/>
            <person name="Tian J.H."/>
            <person name="Sheng Y."/>
            <person name="Liu T."/>
            <person name="Pan Y.S."/>
            <person name="Xia L.Y."/>
            <person name="Li J."/>
            <person name="Zhao F."/>
            <person name="Cao W.C."/>
        </authorList>
    </citation>
    <scope>NUCLEOTIDE SEQUENCE</scope>
    <source>
        <strain evidence="1">Rmic-2018</strain>
    </source>
</reference>
<evidence type="ECO:0000313" key="1">
    <source>
        <dbReference type="EMBL" id="KAH7958009.1"/>
    </source>
</evidence>
<accession>A0A9J6CYI8</accession>
<organism evidence="1 2">
    <name type="scientific">Rhipicephalus microplus</name>
    <name type="common">Cattle tick</name>
    <name type="synonym">Boophilus microplus</name>
    <dbReference type="NCBI Taxonomy" id="6941"/>
    <lineage>
        <taxon>Eukaryota</taxon>
        <taxon>Metazoa</taxon>
        <taxon>Ecdysozoa</taxon>
        <taxon>Arthropoda</taxon>
        <taxon>Chelicerata</taxon>
        <taxon>Arachnida</taxon>
        <taxon>Acari</taxon>
        <taxon>Parasitiformes</taxon>
        <taxon>Ixodida</taxon>
        <taxon>Ixodoidea</taxon>
        <taxon>Ixodidae</taxon>
        <taxon>Rhipicephalinae</taxon>
        <taxon>Rhipicephalus</taxon>
        <taxon>Boophilus</taxon>
    </lineage>
</organism>
<gene>
    <name evidence="1" type="ORF">HPB51_028006</name>
</gene>